<organism evidence="11 12">
    <name type="scientific">Alkaliphilus serpentinus</name>
    <dbReference type="NCBI Taxonomy" id="1482731"/>
    <lineage>
        <taxon>Bacteria</taxon>
        <taxon>Bacillati</taxon>
        <taxon>Bacillota</taxon>
        <taxon>Clostridia</taxon>
        <taxon>Peptostreptococcales</taxon>
        <taxon>Natronincolaceae</taxon>
        <taxon>Alkaliphilus</taxon>
    </lineage>
</organism>
<evidence type="ECO:0000256" key="2">
    <source>
        <dbReference type="ARBA" id="ARBA00022490"/>
    </source>
</evidence>
<evidence type="ECO:0000256" key="8">
    <source>
        <dbReference type="ARBA" id="ARBA00024069"/>
    </source>
</evidence>
<comment type="catalytic activity">
    <reaction evidence="1 10">
        <text>a fatty acyl-[ACP] + phosphate = an acyl phosphate + holo-[ACP]</text>
        <dbReference type="Rhea" id="RHEA:42292"/>
        <dbReference type="Rhea" id="RHEA-COMP:9685"/>
        <dbReference type="Rhea" id="RHEA-COMP:14125"/>
        <dbReference type="ChEBI" id="CHEBI:43474"/>
        <dbReference type="ChEBI" id="CHEBI:59918"/>
        <dbReference type="ChEBI" id="CHEBI:64479"/>
        <dbReference type="ChEBI" id="CHEBI:138651"/>
        <dbReference type="EC" id="2.3.1.274"/>
    </reaction>
</comment>
<dbReference type="EMBL" id="WBZB01000013">
    <property type="protein sequence ID" value="KAB3531423.1"/>
    <property type="molecule type" value="Genomic_DNA"/>
</dbReference>
<keyword evidence="12" id="KW-1185">Reference proteome</keyword>
<keyword evidence="3 10" id="KW-0444">Lipid biosynthesis</keyword>
<reference evidence="11 12" key="1">
    <citation type="submission" date="2019-10" db="EMBL/GenBank/DDBJ databases">
        <title>Alkaliphilus serpentinus sp. nov. and Alkaliphilus pronyensis sp. nov., two novel anaerobic alkaliphilic species isolated from the serpentinized-hosted hydrothermal field of the Prony Bay (New Caledonia).</title>
        <authorList>
            <person name="Postec A."/>
        </authorList>
    </citation>
    <scope>NUCLEOTIDE SEQUENCE [LARGE SCALE GENOMIC DNA]</scope>
    <source>
        <strain evidence="11 12">LacT</strain>
    </source>
</reference>
<proteinExistence type="inferred from homology"/>
<dbReference type="AlphaFoldDB" id="A0A833HPZ7"/>
<comment type="subcellular location">
    <subcellularLocation>
        <location evidence="10">Cytoplasm</location>
    </subcellularLocation>
    <text evidence="10">Associated with the membrane possibly through PlsY.</text>
</comment>
<evidence type="ECO:0000256" key="4">
    <source>
        <dbReference type="ARBA" id="ARBA00022679"/>
    </source>
</evidence>
<keyword evidence="4 10" id="KW-0808">Transferase</keyword>
<dbReference type="InterPro" id="IPR012281">
    <property type="entry name" value="Phospholipid_synth_PlsX-like"/>
</dbReference>
<dbReference type="GO" id="GO:0043811">
    <property type="term" value="F:phosphate:acyl-[acyl carrier protein] acyltransferase activity"/>
    <property type="evidence" value="ECO:0007669"/>
    <property type="project" value="UniProtKB-UniRule"/>
</dbReference>
<evidence type="ECO:0000256" key="1">
    <source>
        <dbReference type="ARBA" id="ARBA00001232"/>
    </source>
</evidence>
<dbReference type="Proteomes" id="UP000465601">
    <property type="component" value="Unassembled WGS sequence"/>
</dbReference>
<comment type="caution">
    <text evidence="11">The sequence shown here is derived from an EMBL/GenBank/DDBJ whole genome shotgun (WGS) entry which is preliminary data.</text>
</comment>
<keyword evidence="6 10" id="KW-0594">Phospholipid biosynthesis</keyword>
<dbReference type="PANTHER" id="PTHR30100">
    <property type="entry name" value="FATTY ACID/PHOSPHOLIPID SYNTHESIS PROTEIN PLSX"/>
    <property type="match status" value="1"/>
</dbReference>
<evidence type="ECO:0000256" key="3">
    <source>
        <dbReference type="ARBA" id="ARBA00022516"/>
    </source>
</evidence>
<dbReference type="Gene3D" id="3.40.718.10">
    <property type="entry name" value="Isopropylmalate Dehydrogenase"/>
    <property type="match status" value="1"/>
</dbReference>
<dbReference type="RefSeq" id="WP_151865150.1">
    <property type="nucleotide sequence ID" value="NZ_WBZB01000013.1"/>
</dbReference>
<dbReference type="GO" id="GO:0008654">
    <property type="term" value="P:phospholipid biosynthetic process"/>
    <property type="evidence" value="ECO:0007669"/>
    <property type="project" value="UniProtKB-KW"/>
</dbReference>
<dbReference type="Pfam" id="PF02504">
    <property type="entry name" value="FA_synthesis"/>
    <property type="match status" value="1"/>
</dbReference>
<keyword evidence="7 10" id="KW-1208">Phospholipid metabolism</keyword>
<comment type="pathway">
    <text evidence="10">Lipid metabolism; phospholipid metabolism.</text>
</comment>
<dbReference type="PANTHER" id="PTHR30100:SF1">
    <property type="entry name" value="PHOSPHATE ACYLTRANSFERASE"/>
    <property type="match status" value="1"/>
</dbReference>
<dbReference type="PIRSF" id="PIRSF002465">
    <property type="entry name" value="Phsphlp_syn_PlsX"/>
    <property type="match status" value="1"/>
</dbReference>
<evidence type="ECO:0000313" key="11">
    <source>
        <dbReference type="EMBL" id="KAB3531423.1"/>
    </source>
</evidence>
<sequence>MKIVLDAMGGDHGPKVTVKGAVDAVNQYGVNLILTGDKKTLDSELKKFQYPKEKIEIVHTSEIVENEDKPVAAIRKKKDSSMVVALNIVKDGRADAIISAGNTGALLAGGLFVLGRIEGIDRPALAPVIPNYKGASVLIDGGANTDIKARNYIEFGIMGSIYAEMVLGIKTPRVCLVNIGIEEGKGNESTKEAYKICKKAPFNFQGNVEARDIPSGYTDVILCDGFTGNVILKLTEGVAMMIFKVLKEELTKNPLRKLGALLIKSGLMGFKKRFDYTEYGGAPFLGVQGALVKAHGSSDAKAIMNAIRQAKTLVENQVVKKIEEEIKNLGADIVE</sequence>
<gene>
    <name evidence="10 11" type="primary">plsX</name>
    <name evidence="11" type="ORF">F8153_04385</name>
</gene>
<dbReference type="EC" id="2.3.1.274" evidence="8 10"/>
<comment type="function">
    <text evidence="10">Catalyzes the reversible formation of acyl-phosphate (acyl-PO(4)) from acyl-[acyl-carrier-protein] (acyl-ACP). This enzyme utilizes acyl-ACP as fatty acyl donor, but not acyl-CoA.</text>
</comment>
<dbReference type="HAMAP" id="MF_00019">
    <property type="entry name" value="PlsX"/>
    <property type="match status" value="1"/>
</dbReference>
<dbReference type="UniPathway" id="UPA00085"/>
<dbReference type="NCBIfam" id="TIGR00182">
    <property type="entry name" value="plsX"/>
    <property type="match status" value="1"/>
</dbReference>
<protein>
    <recommendedName>
        <fullName evidence="8 10">Phosphate acyltransferase</fullName>
        <ecNumber evidence="8 10">2.3.1.274</ecNumber>
    </recommendedName>
    <alternativeName>
        <fullName evidence="10">Acyl-ACP phosphotransacylase</fullName>
    </alternativeName>
    <alternativeName>
        <fullName evidence="10">Acyl-[acyl-carrier-protein]--phosphate acyltransferase</fullName>
    </alternativeName>
    <alternativeName>
        <fullName evidence="10">Phosphate-acyl-ACP acyltransferase</fullName>
    </alternativeName>
</protein>
<name>A0A833HPZ7_9FIRM</name>
<evidence type="ECO:0000256" key="7">
    <source>
        <dbReference type="ARBA" id="ARBA00023264"/>
    </source>
</evidence>
<accession>A0A833HPZ7</accession>
<keyword evidence="2 10" id="KW-0963">Cytoplasm</keyword>
<dbReference type="OrthoDB" id="9806408at2"/>
<keyword evidence="5 10" id="KW-0443">Lipid metabolism</keyword>
<keyword evidence="11" id="KW-0012">Acyltransferase</keyword>
<evidence type="ECO:0000313" key="12">
    <source>
        <dbReference type="Proteomes" id="UP000465601"/>
    </source>
</evidence>
<comment type="similarity">
    <text evidence="10">Belongs to the PlsX family.</text>
</comment>
<comment type="subunit">
    <text evidence="9 10">Homodimer. Probably interacts with PlsY.</text>
</comment>
<dbReference type="GO" id="GO:0005737">
    <property type="term" value="C:cytoplasm"/>
    <property type="evidence" value="ECO:0007669"/>
    <property type="project" value="UniProtKB-SubCell"/>
</dbReference>
<evidence type="ECO:0000256" key="6">
    <source>
        <dbReference type="ARBA" id="ARBA00023209"/>
    </source>
</evidence>
<dbReference type="InterPro" id="IPR003664">
    <property type="entry name" value="FA_synthesis"/>
</dbReference>
<dbReference type="GO" id="GO:0006633">
    <property type="term" value="P:fatty acid biosynthetic process"/>
    <property type="evidence" value="ECO:0007669"/>
    <property type="project" value="UniProtKB-UniRule"/>
</dbReference>
<evidence type="ECO:0000256" key="5">
    <source>
        <dbReference type="ARBA" id="ARBA00023098"/>
    </source>
</evidence>
<evidence type="ECO:0000256" key="9">
    <source>
        <dbReference type="ARBA" id="ARBA00046608"/>
    </source>
</evidence>
<dbReference type="SUPFAM" id="SSF53659">
    <property type="entry name" value="Isocitrate/Isopropylmalate dehydrogenase-like"/>
    <property type="match status" value="1"/>
</dbReference>
<evidence type="ECO:0000256" key="10">
    <source>
        <dbReference type="HAMAP-Rule" id="MF_00019"/>
    </source>
</evidence>